<dbReference type="PROSITE" id="PS00839">
    <property type="entry name" value="SUMT_1"/>
    <property type="match status" value="1"/>
</dbReference>
<evidence type="ECO:0000256" key="7">
    <source>
        <dbReference type="ARBA" id="ARBA00025705"/>
    </source>
</evidence>
<dbReference type="InterPro" id="IPR035996">
    <property type="entry name" value="4pyrrol_Methylase_sf"/>
</dbReference>
<comment type="pathway">
    <text evidence="7">Porphyrin-containing compound metabolism; siroheme biosynthesis; precorrin-2 from uroporphyrinogen III: step 1/1.</text>
</comment>
<dbReference type="Proteomes" id="UP000649799">
    <property type="component" value="Unassembled WGS sequence"/>
</dbReference>
<gene>
    <name evidence="9" type="primary">cobA</name>
    <name evidence="9" type="ORF">G9Q97_00750</name>
</gene>
<keyword evidence="3 9" id="KW-0489">Methyltransferase</keyword>
<dbReference type="InterPro" id="IPR014777">
    <property type="entry name" value="4pyrrole_Mease_sub1"/>
</dbReference>
<name>A0ABX0H5U6_9BACT</name>
<dbReference type="InterPro" id="IPR050161">
    <property type="entry name" value="Siro_Cobalamin_biosynth"/>
</dbReference>
<keyword evidence="6" id="KW-0627">Porphyrin biosynthesis</keyword>
<evidence type="ECO:0000256" key="5">
    <source>
        <dbReference type="ARBA" id="ARBA00022691"/>
    </source>
</evidence>
<dbReference type="InterPro" id="IPR000878">
    <property type="entry name" value="4pyrrol_Mease"/>
</dbReference>
<dbReference type="Gene3D" id="3.40.1010.10">
    <property type="entry name" value="Cobalt-precorrin-4 Transmethylase, Domain 1"/>
    <property type="match status" value="1"/>
</dbReference>
<dbReference type="InterPro" id="IPR006366">
    <property type="entry name" value="CobA/CysG_C"/>
</dbReference>
<keyword evidence="10" id="KW-1185">Reference proteome</keyword>
<dbReference type="PANTHER" id="PTHR45790">
    <property type="entry name" value="SIROHEME SYNTHASE-RELATED"/>
    <property type="match status" value="1"/>
</dbReference>
<evidence type="ECO:0000256" key="2">
    <source>
        <dbReference type="ARBA" id="ARBA00012162"/>
    </source>
</evidence>
<evidence type="ECO:0000313" key="9">
    <source>
        <dbReference type="EMBL" id="NHE55340.1"/>
    </source>
</evidence>
<organism evidence="9 10">
    <name type="scientific">Cyclobacterium plantarum</name>
    <dbReference type="NCBI Taxonomy" id="2716263"/>
    <lineage>
        <taxon>Bacteria</taxon>
        <taxon>Pseudomonadati</taxon>
        <taxon>Bacteroidota</taxon>
        <taxon>Cytophagia</taxon>
        <taxon>Cytophagales</taxon>
        <taxon>Cyclobacteriaceae</taxon>
        <taxon>Cyclobacterium</taxon>
    </lineage>
</organism>
<comment type="caution">
    <text evidence="9">The sequence shown here is derived from an EMBL/GenBank/DDBJ whole genome shotgun (WGS) entry which is preliminary data.</text>
</comment>
<comment type="similarity">
    <text evidence="1">Belongs to the precorrin methyltransferase family.</text>
</comment>
<evidence type="ECO:0000313" key="10">
    <source>
        <dbReference type="Proteomes" id="UP000649799"/>
    </source>
</evidence>
<dbReference type="InterPro" id="IPR003043">
    <property type="entry name" value="Uropor_MeTrfase_CS"/>
</dbReference>
<reference evidence="9 10" key="1">
    <citation type="submission" date="2020-03" db="EMBL/GenBank/DDBJ databases">
        <title>Cyclobacterium plantarum sp. nov., a marine bacterium isolated from a coastal-marine wetland.</title>
        <authorList>
            <person name="Sanchez-Porro C."/>
            <person name="Ventosa A."/>
            <person name="Amoozegar M."/>
        </authorList>
    </citation>
    <scope>NUCLEOTIDE SEQUENCE [LARGE SCALE GENOMIC DNA]</scope>
    <source>
        <strain evidence="9 10">GBPx2</strain>
    </source>
</reference>
<dbReference type="NCBIfam" id="NF004790">
    <property type="entry name" value="PRK06136.1"/>
    <property type="match status" value="1"/>
</dbReference>
<evidence type="ECO:0000256" key="3">
    <source>
        <dbReference type="ARBA" id="ARBA00022603"/>
    </source>
</evidence>
<dbReference type="EMBL" id="JAANYN010000001">
    <property type="protein sequence ID" value="NHE55340.1"/>
    <property type="molecule type" value="Genomic_DNA"/>
</dbReference>
<dbReference type="GO" id="GO:0032259">
    <property type="term" value="P:methylation"/>
    <property type="evidence" value="ECO:0007669"/>
    <property type="project" value="UniProtKB-KW"/>
</dbReference>
<dbReference type="SUPFAM" id="SSF53790">
    <property type="entry name" value="Tetrapyrrole methylase"/>
    <property type="match status" value="1"/>
</dbReference>
<dbReference type="InterPro" id="IPR014776">
    <property type="entry name" value="4pyrrole_Mease_sub2"/>
</dbReference>
<evidence type="ECO:0000256" key="6">
    <source>
        <dbReference type="ARBA" id="ARBA00023244"/>
    </source>
</evidence>
<proteinExistence type="inferred from homology"/>
<dbReference type="EC" id="2.1.1.107" evidence="2"/>
<dbReference type="PANTHER" id="PTHR45790:SF3">
    <property type="entry name" value="S-ADENOSYL-L-METHIONINE-DEPENDENT UROPORPHYRINOGEN III METHYLTRANSFERASE, CHLOROPLASTIC"/>
    <property type="match status" value="1"/>
</dbReference>
<keyword evidence="5" id="KW-0949">S-adenosyl-L-methionine</keyword>
<dbReference type="Pfam" id="PF00590">
    <property type="entry name" value="TP_methylase"/>
    <property type="match status" value="1"/>
</dbReference>
<protein>
    <recommendedName>
        <fullName evidence="2">uroporphyrinogen-III C-methyltransferase</fullName>
        <ecNumber evidence="2">2.1.1.107</ecNumber>
    </recommendedName>
</protein>
<dbReference type="RefSeq" id="WP_166142164.1">
    <property type="nucleotide sequence ID" value="NZ_JAANYN010000001.1"/>
</dbReference>
<evidence type="ECO:0000256" key="4">
    <source>
        <dbReference type="ARBA" id="ARBA00022679"/>
    </source>
</evidence>
<sequence>MMNEIRPRVTLVGAGPGDPELITLKGVLALNKADVVLYDALIDRALLNHAPDKAIKVFVGKRHGSRQHPQEDTNKQCVYYAQKYGHVVRLKGGDPFVFGRGAEELDYIQQFGIATDVVPGISSTVAVPASAGIPVTKRGVSESYWVITGTTSSGALSDDLKLASRSKATVVLLMGTRKLDEIVGVYEDEGLSDKAIAIIERGTTREERVVAGTITNIQKKARESKIGAPAIIIIGEVVKESPQLKAIFEELVCDHKMIS</sequence>
<keyword evidence="4 9" id="KW-0808">Transferase</keyword>
<feature type="domain" description="Tetrapyrrole methylase" evidence="8">
    <location>
        <begin position="8"/>
        <end position="217"/>
    </location>
</feature>
<dbReference type="CDD" id="cd11642">
    <property type="entry name" value="SUMT"/>
    <property type="match status" value="1"/>
</dbReference>
<evidence type="ECO:0000256" key="1">
    <source>
        <dbReference type="ARBA" id="ARBA00005879"/>
    </source>
</evidence>
<dbReference type="GO" id="GO:0004851">
    <property type="term" value="F:uroporphyrin-III C-methyltransferase activity"/>
    <property type="evidence" value="ECO:0007669"/>
    <property type="project" value="UniProtKB-EC"/>
</dbReference>
<dbReference type="NCBIfam" id="TIGR01469">
    <property type="entry name" value="cobA_cysG_Cterm"/>
    <property type="match status" value="1"/>
</dbReference>
<accession>A0ABX0H5U6</accession>
<evidence type="ECO:0000259" key="8">
    <source>
        <dbReference type="Pfam" id="PF00590"/>
    </source>
</evidence>
<dbReference type="Gene3D" id="3.30.950.10">
    <property type="entry name" value="Methyltransferase, Cobalt-precorrin-4 Transmethylase, Domain 2"/>
    <property type="match status" value="1"/>
</dbReference>